<reference evidence="2 3" key="1">
    <citation type="submission" date="2017-12" db="EMBL/GenBank/DDBJ databases">
        <authorList>
            <person name="Pombert J.-F."/>
            <person name="Haag K.L."/>
            <person name="Ebert D."/>
        </authorList>
    </citation>
    <scope>NUCLEOTIDE SEQUENCE [LARGE SCALE GENOMIC DNA]</scope>
    <source>
        <strain evidence="2">IL-BN-2</strain>
    </source>
</reference>
<feature type="region of interest" description="Disordered" evidence="1">
    <location>
        <begin position="433"/>
        <end position="457"/>
    </location>
</feature>
<organism evidence="2 3">
    <name type="scientific">Hamiltosporidium magnivora</name>
    <dbReference type="NCBI Taxonomy" id="148818"/>
    <lineage>
        <taxon>Eukaryota</taxon>
        <taxon>Fungi</taxon>
        <taxon>Fungi incertae sedis</taxon>
        <taxon>Microsporidia</taxon>
        <taxon>Dubosqiidae</taxon>
        <taxon>Hamiltosporidium</taxon>
    </lineage>
</organism>
<evidence type="ECO:0000313" key="3">
    <source>
        <dbReference type="Proteomes" id="UP000293045"/>
    </source>
</evidence>
<sequence>MKFFLVFYAIIGSGLKPQKGKVNLDIATNCYEKHDISVENTESKENKSYGNTLNLYQAFQIYQENKSMRDNFSQGSLKPSIGFSERATPTGKSYIPEEKKIKMNRFLDITDNVLSILTTKNRGIQCNPELMNEISKETFEKVKFLQDRVKKFVNSTNESQFNDLLIESYQLFKMMILIHLCSDIITLLVSYLPILIDYELHFSKHNGLIIFPKPKFDLIKKKFSSKVIKPMTVYSIKKMFENKFYNTSDEIYWLTDTYVDFIKNIFCFLNIFFVNVEKIYPNEFESIITCFDETKKQYKNFFTTENFQVFLILVHEYIPQLSMNLNNILENIQGIFNKYRITLNEEICGIKKRSDDTNPKVEETDILERGSLKKIQAVKEYILSNLNLIRVEDGVKSYGFTCRNYQGDEVESFTSASTPSALSSESIISDLTKSFDQKNSDNKPPLPPKKRNSIKGN</sequence>
<dbReference type="AlphaFoldDB" id="A0A4Q9L0V5"/>
<evidence type="ECO:0000256" key="1">
    <source>
        <dbReference type="SAM" id="MobiDB-lite"/>
    </source>
</evidence>
<dbReference type="VEuPathDB" id="MicrosporidiaDB:CWI39_1518p0010"/>
<dbReference type="Proteomes" id="UP000293045">
    <property type="component" value="Unassembled WGS sequence"/>
</dbReference>
<proteinExistence type="predicted"/>
<dbReference type="VEuPathDB" id="MicrosporidiaDB:CWI36_1368p0010"/>
<accession>A0A4Q9L0V5</accession>
<name>A0A4Q9L0V5_9MICR</name>
<comment type="caution">
    <text evidence="2">The sequence shown here is derived from an EMBL/GenBank/DDBJ whole genome shotgun (WGS) entry which is preliminary data.</text>
</comment>
<dbReference type="EMBL" id="PIXR01001518">
    <property type="protein sequence ID" value="TBU00983.1"/>
    <property type="molecule type" value="Genomic_DNA"/>
</dbReference>
<feature type="compositionally biased region" description="Basic residues" evidence="1">
    <location>
        <begin position="448"/>
        <end position="457"/>
    </location>
</feature>
<protein>
    <submittedName>
        <fullName evidence="2">Uncharacterized protein</fullName>
    </submittedName>
</protein>
<gene>
    <name evidence="2" type="ORF">CWI39_1518p0010</name>
</gene>
<evidence type="ECO:0000313" key="2">
    <source>
        <dbReference type="EMBL" id="TBU00983.1"/>
    </source>
</evidence>